<sequence>MGCPWNNLPRHRNPDTPIGASSAVNIGSGLTISKKKSLGPVEITGYVYTNASNTTTTLNGDSILNVKGTGCVAGAFAGGSSIAVFDGVSNSTVTGNSYFTLNNSKGNEAHGSINTLAAGIAGGGLAIGMASGDAVSKVEGSTVIDLQNGLAAGVMGGGMALSVDGGTMMDFFNGTLDAENDAFKPINELGKKISEKLKGFSPELTETVKTESGTALAESHDITIKVGTGMTTLGLVGGGIAATYQNNHPASSAVSTAKADNVTILLGGNEAKPDQTFDVAWKSGLISAIKNLGASGGKAKVDKVVEFATAIDDYDGATIGVLGGGIALGYDDSVRGDNGEHSPKADASVKNVGIQVNSGYNVALVAGGFAVGSGHSLTGKDVLASANVDEDVLVNIAGGETIGLMGGGVAVWTGSKEAHKGLGVQANVDNVTFNVMGGSVDGLFGGGLAVDDSNPEVGGVYEDARNAEANVGNVNINVAGGKVGRLHVEVFNEVENYPSGEGKDTPDMKLYLKAGLKAIQDGKAAIVGGGMAAGNSIAIAEDGSAKDAAGARVEVANINISGGVIGEEKAGMQGNIYGGGIASTGGTTWVGTSNITVAGGTIHGDIYGGGLSIGGNYGKGHECYNDALSAVDTTNITLDAGSLNGNVYLGGRVLEEGANANNKGKANATVAAGTLTIYKDFKFLKADAVIDGSGADSATLNFVNGYDFSKTEASEVALLDGSDRIVIKGFDKLESGDLVTGADYDMGGKTSVEVTGNYEFGAISSANDSQTLTVKEGGALAVQSTVAPTNKFVVEEGVLALGTTARTSDARDGLGKYNEKAGLYLSGQVNLANASINVGETKAKNGVNIGSNGTLIVDASVDDGQEGNLSTDVTGKITGEKGSTIHYVHVADKGVVEVEHEGFTTVTVDNLLYKVVKVENEDNQYTFKIATGSELAGTGLEHFDGAALDGMADNEVIGSLLDQANTAITSGSQREARLNGALNLATAGGVQTAGIEAATMGIDQATKRAALTNVFLDGWTGFAEVTGTSLKMGGDSGALETKTELGGITVGGEYTMGDMTFGVMGNFGTGDVEGEGDNDGVKNDVDYYGVQGYAAKRMGQFNLVGQMGLMTTKNDVTSADGDSADIDATIFTIGARSEMAFQISKSCQAVPYVGLNYLRVATDGYNTAKGLSVDDMDQNLVSMPIGVAFSGNMDLASGWTLRPTVDVAYVHTFGDTDVEATTKFGAAAINTNLDVWSENVGRVGFGLEARKDALSFGGQIGGAFGDNDHREFYGQLNMKYLF</sequence>
<dbReference type="Pfam" id="PF03797">
    <property type="entry name" value="Autotransporter"/>
    <property type="match status" value="1"/>
</dbReference>
<evidence type="ECO:0000313" key="3">
    <source>
        <dbReference type="EMBL" id="EKB30223.1"/>
    </source>
</evidence>
<dbReference type="PROSITE" id="PS51208">
    <property type="entry name" value="AUTOTRANSPORTER"/>
    <property type="match status" value="1"/>
</dbReference>
<reference evidence="3 4" key="1">
    <citation type="submission" date="2012-05" db="EMBL/GenBank/DDBJ databases">
        <title>The Genome Sequence of Sutterella wadsworthensis 2_1_59BFAA.</title>
        <authorList>
            <consortium name="The Broad Institute Genome Sequencing Platform"/>
            <person name="Earl A."/>
            <person name="Ward D."/>
            <person name="Feldgarden M."/>
            <person name="Gevers D."/>
            <person name="Daigneault M."/>
            <person name="Strauss J."/>
            <person name="Allen-Vercoe E."/>
            <person name="Walker B."/>
            <person name="Young S.K."/>
            <person name="Zeng Q."/>
            <person name="Gargeya S."/>
            <person name="Fitzgerald M."/>
            <person name="Haas B."/>
            <person name="Abouelleil A."/>
            <person name="Alvarado L."/>
            <person name="Arachchi H.M."/>
            <person name="Berlin A.M."/>
            <person name="Chapman S.B."/>
            <person name="Goldberg J."/>
            <person name="Griggs A."/>
            <person name="Gujja S."/>
            <person name="Hansen M."/>
            <person name="Howarth C."/>
            <person name="Imamovic A."/>
            <person name="Larimer J."/>
            <person name="McCowen C."/>
            <person name="Montmayeur A."/>
            <person name="Murphy C."/>
            <person name="Neiman D."/>
            <person name="Pearson M."/>
            <person name="Priest M."/>
            <person name="Roberts A."/>
            <person name="Saif S."/>
            <person name="Shea T."/>
            <person name="Sisk P."/>
            <person name="Sykes S."/>
            <person name="Wortman J."/>
            <person name="Nusbaum C."/>
            <person name="Birren B."/>
        </authorList>
    </citation>
    <scope>NUCLEOTIDE SEQUENCE [LARGE SCALE GENOMIC DNA]</scope>
    <source>
        <strain evidence="3 4">2_1_59BFAA</strain>
    </source>
</reference>
<name>K1JUB5_9BURK</name>
<dbReference type="eggNOG" id="COG4625">
    <property type="taxonomic scope" value="Bacteria"/>
</dbReference>
<dbReference type="InterPro" id="IPR005546">
    <property type="entry name" value="Autotransporte_beta"/>
</dbReference>
<dbReference type="SMART" id="SM00869">
    <property type="entry name" value="Autotransporter"/>
    <property type="match status" value="1"/>
</dbReference>
<gene>
    <name evidence="3" type="ORF">HMPREF9465_02158</name>
</gene>
<protein>
    <submittedName>
        <fullName evidence="3">Outer membrane autotransporter barrel domain-containing protein</fullName>
    </submittedName>
</protein>
<feature type="region of interest" description="Disordered" evidence="1">
    <location>
        <begin position="1"/>
        <end position="20"/>
    </location>
</feature>
<feature type="domain" description="Autotransporter" evidence="2">
    <location>
        <begin position="1014"/>
        <end position="1282"/>
    </location>
</feature>
<proteinExistence type="predicted"/>
<accession>K1JUB5</accession>
<dbReference type="Gene3D" id="2.40.128.130">
    <property type="entry name" value="Autotransporter beta-domain"/>
    <property type="match status" value="1"/>
</dbReference>
<evidence type="ECO:0000259" key="2">
    <source>
        <dbReference type="PROSITE" id="PS51208"/>
    </source>
</evidence>
<dbReference type="Proteomes" id="UP000005835">
    <property type="component" value="Unassembled WGS sequence"/>
</dbReference>
<evidence type="ECO:0000313" key="4">
    <source>
        <dbReference type="Proteomes" id="UP000005835"/>
    </source>
</evidence>
<evidence type="ECO:0000256" key="1">
    <source>
        <dbReference type="SAM" id="MobiDB-lite"/>
    </source>
</evidence>
<comment type="caution">
    <text evidence="3">The sequence shown here is derived from an EMBL/GenBank/DDBJ whole genome shotgun (WGS) entry which is preliminary data.</text>
</comment>
<dbReference type="GO" id="GO:0019867">
    <property type="term" value="C:outer membrane"/>
    <property type="evidence" value="ECO:0007669"/>
    <property type="project" value="InterPro"/>
</dbReference>
<dbReference type="InterPro" id="IPR036709">
    <property type="entry name" value="Autotransporte_beta_dom_sf"/>
</dbReference>
<dbReference type="HOGENOM" id="CLU_290842_0_0_4"/>
<dbReference type="PATRIC" id="fig|742823.3.peg.2168"/>
<dbReference type="STRING" id="742823.HMPREF9465_02158"/>
<organism evidence="3 4">
    <name type="scientific">Sutterella wadsworthensis 2_1_59BFAA</name>
    <dbReference type="NCBI Taxonomy" id="742823"/>
    <lineage>
        <taxon>Bacteria</taxon>
        <taxon>Pseudomonadati</taxon>
        <taxon>Pseudomonadota</taxon>
        <taxon>Betaproteobacteria</taxon>
        <taxon>Burkholderiales</taxon>
        <taxon>Sutterellaceae</taxon>
        <taxon>Sutterella</taxon>
    </lineage>
</organism>
<dbReference type="NCBIfam" id="TIGR01414">
    <property type="entry name" value="autotrans_barl"/>
    <property type="match status" value="1"/>
</dbReference>
<dbReference type="EMBL" id="ADMG01000049">
    <property type="protein sequence ID" value="EKB30223.1"/>
    <property type="molecule type" value="Genomic_DNA"/>
</dbReference>
<dbReference type="InterPro" id="IPR006315">
    <property type="entry name" value="OM_autotransptr_brl_dom"/>
</dbReference>
<dbReference type="SUPFAM" id="SSF103515">
    <property type="entry name" value="Autotransporter"/>
    <property type="match status" value="1"/>
</dbReference>
<keyword evidence="4" id="KW-1185">Reference proteome</keyword>